<dbReference type="EMBL" id="CP036432">
    <property type="protein sequence ID" value="QDV85318.1"/>
    <property type="molecule type" value="Genomic_DNA"/>
</dbReference>
<organism evidence="1 2">
    <name type="scientific">Stieleria magnilauensis</name>
    <dbReference type="NCBI Taxonomy" id="2527963"/>
    <lineage>
        <taxon>Bacteria</taxon>
        <taxon>Pseudomonadati</taxon>
        <taxon>Planctomycetota</taxon>
        <taxon>Planctomycetia</taxon>
        <taxon>Pirellulales</taxon>
        <taxon>Pirellulaceae</taxon>
        <taxon>Stieleria</taxon>
    </lineage>
</organism>
<dbReference type="InterPro" id="IPR011006">
    <property type="entry name" value="CheY-like_superfamily"/>
</dbReference>
<dbReference type="Proteomes" id="UP000318081">
    <property type="component" value="Chromosome"/>
</dbReference>
<gene>
    <name evidence="1" type="ORF">TBK1r_42970</name>
</gene>
<protein>
    <recommendedName>
        <fullName evidence="3">Response regulatory domain-containing protein</fullName>
    </recommendedName>
</protein>
<evidence type="ECO:0008006" key="3">
    <source>
        <dbReference type="Google" id="ProtNLM"/>
    </source>
</evidence>
<accession>A0ABX5XTH4</accession>
<proteinExistence type="predicted"/>
<evidence type="ECO:0000313" key="1">
    <source>
        <dbReference type="EMBL" id="QDV85318.1"/>
    </source>
</evidence>
<name>A0ABX5XTH4_9BACT</name>
<keyword evidence="2" id="KW-1185">Reference proteome</keyword>
<evidence type="ECO:0000313" key="2">
    <source>
        <dbReference type="Proteomes" id="UP000318081"/>
    </source>
</evidence>
<reference evidence="1 2" key="1">
    <citation type="submission" date="2019-02" db="EMBL/GenBank/DDBJ databases">
        <title>Deep-cultivation of Planctomycetes and their phenomic and genomic characterization uncovers novel biology.</title>
        <authorList>
            <person name="Wiegand S."/>
            <person name="Jogler M."/>
            <person name="Boedeker C."/>
            <person name="Pinto D."/>
            <person name="Vollmers J."/>
            <person name="Rivas-Marin E."/>
            <person name="Kohn T."/>
            <person name="Peeters S.H."/>
            <person name="Heuer A."/>
            <person name="Rast P."/>
            <person name="Oberbeckmann S."/>
            <person name="Bunk B."/>
            <person name="Jeske O."/>
            <person name="Meyerdierks A."/>
            <person name="Storesund J.E."/>
            <person name="Kallscheuer N."/>
            <person name="Luecker S."/>
            <person name="Lage O.M."/>
            <person name="Pohl T."/>
            <person name="Merkel B.J."/>
            <person name="Hornburger P."/>
            <person name="Mueller R.-W."/>
            <person name="Bruemmer F."/>
            <person name="Labrenz M."/>
            <person name="Spormann A.M."/>
            <person name="Op den Camp H."/>
            <person name="Overmann J."/>
            <person name="Amann R."/>
            <person name="Jetten M.S.M."/>
            <person name="Mascher T."/>
            <person name="Medema M.H."/>
            <person name="Devos D.P."/>
            <person name="Kaster A.-K."/>
            <person name="Ovreas L."/>
            <person name="Rohde M."/>
            <person name="Galperin M.Y."/>
            <person name="Jogler C."/>
        </authorList>
    </citation>
    <scope>NUCLEOTIDE SEQUENCE [LARGE SCALE GENOMIC DNA]</scope>
    <source>
        <strain evidence="1 2">TBK1r</strain>
    </source>
</reference>
<dbReference type="SUPFAM" id="SSF52172">
    <property type="entry name" value="CheY-like"/>
    <property type="match status" value="1"/>
</dbReference>
<dbReference type="Gene3D" id="3.40.50.2300">
    <property type="match status" value="1"/>
</dbReference>
<sequence>MQATMLEARRTVLMAISDSTLQYQYSSRLSSEGFNVANVSDANECLDALRCRAFDILIVETELPLGQGEGIIEVLRNDPQIQAVPAVIIEIPVDSRKGHRRSNGSPLAIEELVQVVESRLRQ</sequence>